<keyword evidence="9 13" id="KW-0472">Membrane</keyword>
<evidence type="ECO:0000256" key="1">
    <source>
        <dbReference type="ARBA" id="ARBA00004625"/>
    </source>
</evidence>
<accession>A0AAU6MW62</accession>
<evidence type="ECO:0000256" key="13">
    <source>
        <dbReference type="SAM" id="Phobius"/>
    </source>
</evidence>
<name>A0AAU6MW62_9VIRU</name>
<evidence type="ECO:0000256" key="9">
    <source>
        <dbReference type="ARBA" id="ARBA00023136"/>
    </source>
</evidence>
<evidence type="ECO:0000256" key="10">
    <source>
        <dbReference type="ARBA" id="ARBA00023184"/>
    </source>
</evidence>
<comment type="subcellular location">
    <subcellularLocation>
        <location evidence="1">Host endoplasmic reticulum membrane</location>
    </subcellularLocation>
</comment>
<keyword evidence="8" id="KW-0916">Viral movement protein</keyword>
<dbReference type="GO" id="GO:0046740">
    <property type="term" value="P:transport of virus in host, cell to cell"/>
    <property type="evidence" value="ECO:0007669"/>
    <property type="project" value="UniProtKB-KW"/>
</dbReference>
<comment type="similarity">
    <text evidence="2">Belongs to the Tymovirales TGBp3 protein family.</text>
</comment>
<keyword evidence="7 13" id="KW-1133">Transmembrane helix</keyword>
<keyword evidence="4" id="KW-0813">Transport</keyword>
<evidence type="ECO:0000256" key="2">
    <source>
        <dbReference type="ARBA" id="ARBA00010355"/>
    </source>
</evidence>
<evidence type="ECO:0000256" key="5">
    <source>
        <dbReference type="ARBA" id="ARBA00022692"/>
    </source>
</evidence>
<keyword evidence="6" id="KW-1043">Host membrane</keyword>
<evidence type="ECO:0000256" key="12">
    <source>
        <dbReference type="ARBA" id="ARBA00033148"/>
    </source>
</evidence>
<evidence type="ECO:0000313" key="14">
    <source>
        <dbReference type="EMBL" id="WVR09877.1"/>
    </source>
</evidence>
<keyword evidence="5 13" id="KW-0812">Transmembrane</keyword>
<organism evidence="14">
    <name type="scientific">Saffron betaflexivirus 1</name>
    <dbReference type="NCBI Taxonomy" id="3119434"/>
    <lineage>
        <taxon>Viruses</taxon>
        <taxon>Riboviria</taxon>
        <taxon>Orthornavirae</taxon>
        <taxon>Kitrinoviricota</taxon>
        <taxon>Alsuviricetes</taxon>
        <taxon>Tymovirales</taxon>
        <taxon>Betaflexiviridae</taxon>
    </lineage>
</organism>
<evidence type="ECO:0000256" key="7">
    <source>
        <dbReference type="ARBA" id="ARBA00022989"/>
    </source>
</evidence>
<evidence type="ECO:0000256" key="8">
    <source>
        <dbReference type="ARBA" id="ARBA00023031"/>
    </source>
</evidence>
<dbReference type="Pfam" id="PF02495">
    <property type="entry name" value="TGBp3"/>
    <property type="match status" value="1"/>
</dbReference>
<evidence type="ECO:0000256" key="6">
    <source>
        <dbReference type="ARBA" id="ARBA00022870"/>
    </source>
</evidence>
<reference evidence="14" key="2">
    <citation type="submission" date="2024-01" db="EMBL/GenBank/DDBJ databases">
        <authorList>
            <person name="Lopez Jimenez A.J."/>
        </authorList>
    </citation>
    <scope>NUCLEOTIDE SEQUENCE</scope>
    <source>
        <strain evidence="14">CR1</strain>
    </source>
</reference>
<dbReference type="EMBL" id="PP255808">
    <property type="protein sequence ID" value="WVR09877.1"/>
    <property type="molecule type" value="Genomic_RNA"/>
</dbReference>
<protein>
    <recommendedName>
        <fullName evidence="3">Movement protein TGBp3</fullName>
    </recommendedName>
    <alternativeName>
        <fullName evidence="12">Triple gene block 3 protein</fullName>
    </alternativeName>
</protein>
<evidence type="ECO:0000256" key="3">
    <source>
        <dbReference type="ARBA" id="ARBA00013812"/>
    </source>
</evidence>
<sequence>MDQRSLVITMVTALVVLVIINVLDLISNNVCEVIVSGDKVHVRNCPVDENFWDFVKNTKPHEHLGLYV</sequence>
<comment type="function">
    <text evidence="11">Plays a role in viral cell-to-cell propagation, by facilitating genome transport to neighboring plant cells through plasmosdesmata. May induce the formation of granular vesicles derived from the Endoplasmic reticulum, which align on actin filaments.</text>
</comment>
<dbReference type="InterPro" id="IPR003411">
    <property type="entry name" value="TGBp3"/>
</dbReference>
<keyword evidence="10" id="KW-1038">Host endoplasmic reticulum</keyword>
<evidence type="ECO:0000256" key="4">
    <source>
        <dbReference type="ARBA" id="ARBA00022448"/>
    </source>
</evidence>
<reference evidence="14" key="1">
    <citation type="journal article" date="2024" name="Virus Res.">
        <title>Exploring the viral landscape of saffron through metatranscriptomic analysis.</title>
        <authorList>
            <person name="Martinez-Fajardo C."/>
            <person name="Navarro-Simarro P."/>
            <person name="Morote L."/>
            <person name="Rubio-Moraga A."/>
            <person name="Mondejar-Lopez M."/>
            <person name="Niza E."/>
            <person name="Argandona J."/>
            <person name="Ahrazem O."/>
            <person name="Gomez-Gomez L."/>
            <person name="Lopez-Jimenez A.J."/>
        </authorList>
    </citation>
    <scope>NUCLEOTIDE SEQUENCE</scope>
    <source>
        <strain evidence="14">CR1</strain>
    </source>
</reference>
<proteinExistence type="inferred from homology"/>
<dbReference type="GO" id="GO:0044167">
    <property type="term" value="C:host cell endoplasmic reticulum membrane"/>
    <property type="evidence" value="ECO:0007669"/>
    <property type="project" value="UniProtKB-SubCell"/>
</dbReference>
<feature type="transmembrane region" description="Helical" evidence="13">
    <location>
        <begin position="6"/>
        <end position="26"/>
    </location>
</feature>
<evidence type="ECO:0000256" key="11">
    <source>
        <dbReference type="ARBA" id="ARBA00025270"/>
    </source>
</evidence>